<evidence type="ECO:0000313" key="2">
    <source>
        <dbReference type="EMBL" id="UUI76035.1"/>
    </source>
</evidence>
<sequence length="224" mass="22164">MATSRPLTPARSRPRWLRTRVLLWRLRVPLAALLVGAAAAVTVSQLRPPPVATIAVVVSARALHAGAVLAPGDLRAAEHLPETAPGGTAATADELVGRVLAVPVPAGLPLVEGVVAPTVIAGPPGTVVAPVRFADQGVAALLTPGSRVDVLAAAGDGSDQDGRYLARSALVLAAAPIAADASGPLDLASSNPGAPPVLLAVSPDDAAALAGAGSWASLSPVIVR</sequence>
<accession>A0ABY5L269</accession>
<dbReference type="Pfam" id="PF16976">
    <property type="entry name" value="RcpC"/>
    <property type="match status" value="1"/>
</dbReference>
<feature type="domain" description="SAF" evidence="1">
    <location>
        <begin position="54"/>
        <end position="116"/>
    </location>
</feature>
<dbReference type="InterPro" id="IPR031571">
    <property type="entry name" value="RcpC_dom"/>
</dbReference>
<dbReference type="Proteomes" id="UP001316189">
    <property type="component" value="Chromosome"/>
</dbReference>
<reference evidence="2 3" key="1">
    <citation type="submission" date="2022-07" db="EMBL/GenBank/DDBJ databases">
        <title>Novel species in genus cellulomonas.</title>
        <authorList>
            <person name="Ye L."/>
        </authorList>
    </citation>
    <scope>NUCLEOTIDE SEQUENCE [LARGE SCALE GENOMIC DNA]</scope>
    <source>
        <strain evidence="3">zg-Y338</strain>
    </source>
</reference>
<dbReference type="SMART" id="SM00858">
    <property type="entry name" value="SAF"/>
    <property type="match status" value="1"/>
</dbReference>
<proteinExistence type="predicted"/>
<dbReference type="CDD" id="cd11614">
    <property type="entry name" value="SAF_CpaB_FlgA_like"/>
    <property type="match status" value="1"/>
</dbReference>
<organism evidence="2 3">
    <name type="scientific">Cellulomonas chengniuliangii</name>
    <dbReference type="NCBI Taxonomy" id="2968084"/>
    <lineage>
        <taxon>Bacteria</taxon>
        <taxon>Bacillati</taxon>
        <taxon>Actinomycetota</taxon>
        <taxon>Actinomycetes</taxon>
        <taxon>Micrococcales</taxon>
        <taxon>Cellulomonadaceae</taxon>
        <taxon>Cellulomonas</taxon>
    </lineage>
</organism>
<dbReference type="InterPro" id="IPR013974">
    <property type="entry name" value="SAF"/>
</dbReference>
<dbReference type="RefSeq" id="WP_227567846.1">
    <property type="nucleotide sequence ID" value="NZ_CP101988.1"/>
</dbReference>
<evidence type="ECO:0000259" key="1">
    <source>
        <dbReference type="SMART" id="SM00858"/>
    </source>
</evidence>
<gene>
    <name evidence="2" type="ORF">NP064_03765</name>
</gene>
<keyword evidence="3" id="KW-1185">Reference proteome</keyword>
<evidence type="ECO:0000313" key="3">
    <source>
        <dbReference type="Proteomes" id="UP001316189"/>
    </source>
</evidence>
<name>A0ABY5L269_9CELL</name>
<dbReference type="EMBL" id="CP101988">
    <property type="protein sequence ID" value="UUI76035.1"/>
    <property type="molecule type" value="Genomic_DNA"/>
</dbReference>
<dbReference type="Pfam" id="PF08666">
    <property type="entry name" value="SAF"/>
    <property type="match status" value="1"/>
</dbReference>
<protein>
    <submittedName>
        <fullName evidence="2">RcpC/CpaB family pilus assembly protein</fullName>
    </submittedName>
</protein>